<keyword evidence="1" id="KW-0472">Membrane</keyword>
<dbReference type="PATRIC" id="fig|935700.4.peg.2238"/>
<dbReference type="OrthoDB" id="7658678at2"/>
<feature type="transmembrane region" description="Helical" evidence="1">
    <location>
        <begin position="114"/>
        <end position="134"/>
    </location>
</feature>
<protein>
    <submittedName>
        <fullName evidence="2">Uncharacterized protein</fullName>
    </submittedName>
</protein>
<dbReference type="STRING" id="935700.jaqu_21720"/>
<dbReference type="EMBL" id="JYFE01000041">
    <property type="protein sequence ID" value="KIT15904.1"/>
    <property type="molecule type" value="Genomic_DNA"/>
</dbReference>
<reference evidence="2 3" key="1">
    <citation type="submission" date="2015-02" db="EMBL/GenBank/DDBJ databases">
        <title>Genome Sequence of Jannaschia aquimarina DSM28248, a member of the Roseobacter clade.</title>
        <authorList>
            <person name="Voget S."/>
            <person name="Daniel R."/>
        </authorList>
    </citation>
    <scope>NUCLEOTIDE SEQUENCE [LARGE SCALE GENOMIC DNA]</scope>
    <source>
        <strain evidence="2 3">GSW-M26</strain>
    </source>
</reference>
<keyword evidence="1" id="KW-1133">Transmembrane helix</keyword>
<name>A0A0D1EDZ4_9RHOB</name>
<sequence>MRRWHFYVMGTIATVWGVLALVEYVMVAYGLRWGWLDMYPENQLNWLASLPAWVHGLWGLQGVLAFVGALCLLAHLRASVWMLGLSFLALLVLVVWSLFFAAPTLLSLDGLDGGTTFLVSFLVLLLSAMIWLYARSEKQRGEVL</sequence>
<feature type="transmembrane region" description="Helical" evidence="1">
    <location>
        <begin position="52"/>
        <end position="73"/>
    </location>
</feature>
<feature type="transmembrane region" description="Helical" evidence="1">
    <location>
        <begin position="7"/>
        <end position="32"/>
    </location>
</feature>
<feature type="transmembrane region" description="Helical" evidence="1">
    <location>
        <begin position="80"/>
        <end position="102"/>
    </location>
</feature>
<proteinExistence type="predicted"/>
<keyword evidence="1" id="KW-0812">Transmembrane</keyword>
<evidence type="ECO:0000256" key="1">
    <source>
        <dbReference type="SAM" id="Phobius"/>
    </source>
</evidence>
<evidence type="ECO:0000313" key="3">
    <source>
        <dbReference type="Proteomes" id="UP000032232"/>
    </source>
</evidence>
<accession>A0A0D1EDZ4</accession>
<dbReference type="AlphaFoldDB" id="A0A0D1EDZ4"/>
<evidence type="ECO:0000313" key="2">
    <source>
        <dbReference type="EMBL" id="KIT15904.1"/>
    </source>
</evidence>
<comment type="caution">
    <text evidence="2">The sequence shown here is derived from an EMBL/GenBank/DDBJ whole genome shotgun (WGS) entry which is preliminary data.</text>
</comment>
<keyword evidence="3" id="KW-1185">Reference proteome</keyword>
<dbReference type="Proteomes" id="UP000032232">
    <property type="component" value="Unassembled WGS sequence"/>
</dbReference>
<dbReference type="RefSeq" id="WP_043918981.1">
    <property type="nucleotide sequence ID" value="NZ_FZPF01000004.1"/>
</dbReference>
<gene>
    <name evidence="2" type="ORF">jaqu_21720</name>
</gene>
<organism evidence="2 3">
    <name type="scientific">Jannaschia aquimarina</name>
    <dbReference type="NCBI Taxonomy" id="935700"/>
    <lineage>
        <taxon>Bacteria</taxon>
        <taxon>Pseudomonadati</taxon>
        <taxon>Pseudomonadota</taxon>
        <taxon>Alphaproteobacteria</taxon>
        <taxon>Rhodobacterales</taxon>
        <taxon>Roseobacteraceae</taxon>
        <taxon>Jannaschia</taxon>
    </lineage>
</organism>